<dbReference type="AlphaFoldDB" id="A0A1X0NDU9"/>
<evidence type="ECO:0000256" key="1">
    <source>
        <dbReference type="SAM" id="MobiDB-lite"/>
    </source>
</evidence>
<feature type="compositionally biased region" description="Polar residues" evidence="1">
    <location>
        <begin position="293"/>
        <end position="313"/>
    </location>
</feature>
<dbReference type="EMBL" id="NBCO01000111">
    <property type="protein sequence ID" value="ORC81594.1"/>
    <property type="molecule type" value="Genomic_DNA"/>
</dbReference>
<feature type="compositionally biased region" description="Polar residues" evidence="1">
    <location>
        <begin position="210"/>
        <end position="220"/>
    </location>
</feature>
<feature type="region of interest" description="Disordered" evidence="1">
    <location>
        <begin position="107"/>
        <end position="351"/>
    </location>
</feature>
<accession>A0A1X0NDU9</accession>
<protein>
    <recommendedName>
        <fullName evidence="5">Mucin-associated surface protein (MASP)</fullName>
    </recommendedName>
</protein>
<evidence type="ECO:0008006" key="5">
    <source>
        <dbReference type="Google" id="ProtNLM"/>
    </source>
</evidence>
<feature type="compositionally biased region" description="Low complexity" evidence="1">
    <location>
        <begin position="244"/>
        <end position="257"/>
    </location>
</feature>
<dbReference type="RefSeq" id="XP_028876990.1">
    <property type="nucleotide sequence ID" value="XM_029031705.1"/>
</dbReference>
<dbReference type="Proteomes" id="UP000192257">
    <property type="component" value="Unassembled WGS sequence"/>
</dbReference>
<keyword evidence="2" id="KW-0732">Signal</keyword>
<proteinExistence type="predicted"/>
<dbReference type="VEuPathDB" id="TriTrypDB:TM35_001111000"/>
<reference evidence="3 4" key="1">
    <citation type="submission" date="2017-03" db="EMBL/GenBank/DDBJ databases">
        <title>An alternative strategy for trypanosome survival in the mammalian bloodstream revealed through genome and transcriptome analysis of the ubiquitous bovine parasite Trypanosoma (Megatrypanum) theileri.</title>
        <authorList>
            <person name="Kelly S."/>
            <person name="Ivens A."/>
            <person name="Mott A."/>
            <person name="O'Neill E."/>
            <person name="Emms D."/>
            <person name="Macleod O."/>
            <person name="Voorheis P."/>
            <person name="Matthews J."/>
            <person name="Matthews K."/>
            <person name="Carrington M."/>
        </authorList>
    </citation>
    <scope>NUCLEOTIDE SEQUENCE [LARGE SCALE GENOMIC DNA]</scope>
    <source>
        <strain evidence="3">Edinburgh</strain>
    </source>
</reference>
<feature type="chain" id="PRO_5012168025" description="Mucin-associated surface protein (MASP)" evidence="2">
    <location>
        <begin position="23"/>
        <end position="372"/>
    </location>
</feature>
<evidence type="ECO:0000256" key="2">
    <source>
        <dbReference type="SAM" id="SignalP"/>
    </source>
</evidence>
<feature type="compositionally biased region" description="Basic and acidic residues" evidence="1">
    <location>
        <begin position="172"/>
        <end position="187"/>
    </location>
</feature>
<feature type="compositionally biased region" description="Polar residues" evidence="1">
    <location>
        <begin position="258"/>
        <end position="270"/>
    </location>
</feature>
<name>A0A1X0NDU9_9TRYP</name>
<feature type="compositionally biased region" description="Polar residues" evidence="1">
    <location>
        <begin position="228"/>
        <end position="239"/>
    </location>
</feature>
<evidence type="ECO:0000313" key="4">
    <source>
        <dbReference type="Proteomes" id="UP000192257"/>
    </source>
</evidence>
<feature type="compositionally biased region" description="Polar residues" evidence="1">
    <location>
        <begin position="149"/>
        <end position="169"/>
    </location>
</feature>
<feature type="compositionally biased region" description="Basic and acidic residues" evidence="1">
    <location>
        <begin position="107"/>
        <end position="118"/>
    </location>
</feature>
<gene>
    <name evidence="3" type="ORF">TM35_001111000</name>
</gene>
<dbReference type="GeneID" id="39991485"/>
<comment type="caution">
    <text evidence="3">The sequence shown here is derived from an EMBL/GenBank/DDBJ whole genome shotgun (WGS) entry which is preliminary data.</text>
</comment>
<organism evidence="3 4">
    <name type="scientific">Trypanosoma theileri</name>
    <dbReference type="NCBI Taxonomy" id="67003"/>
    <lineage>
        <taxon>Eukaryota</taxon>
        <taxon>Discoba</taxon>
        <taxon>Euglenozoa</taxon>
        <taxon>Kinetoplastea</taxon>
        <taxon>Metakinetoplastina</taxon>
        <taxon>Trypanosomatida</taxon>
        <taxon>Trypanosomatidae</taxon>
        <taxon>Trypanosoma</taxon>
    </lineage>
</organism>
<evidence type="ECO:0000313" key="3">
    <source>
        <dbReference type="EMBL" id="ORC81594.1"/>
    </source>
</evidence>
<feature type="signal peptide" evidence="2">
    <location>
        <begin position="1"/>
        <end position="22"/>
    </location>
</feature>
<keyword evidence="4" id="KW-1185">Reference proteome</keyword>
<sequence length="372" mass="39227">MKRMLFFLLFLVSGTCVGVVTGEEPSAHADPDGCLNVASGDECSNRKALGTDNDAGCTDSTDTDKCGTNLAKKEAIKPLNGLTADPVLIDNEKAAAGKDKSLLKNKEITKELNPESRPDSVTTSLGDTDERLKGPKHNPNLGQAGGLPTQLTYRVSDSGQALASRSQDTLDSENKGSEDGREMDRPPEPTVNIPEESSGRQGHLKEKETTSALSLNGVSKETSETSHRTGTQEQATSAVSPREAQQNDLNAPNNNANGGTTSTQEGTVHESSSSTSAKPPAKPLPQEEEGTKTSDNANAKNGTSPEGSESTSNQEDDVRNTENSTTTTTTTLPPETVNNKKGDADSSSSISSSVWVRVPLLIVVTLACILMW</sequence>